<dbReference type="OrthoDB" id="4150at2759"/>
<protein>
    <submittedName>
        <fullName evidence="2">Uncharacterized protein</fullName>
    </submittedName>
</protein>
<dbReference type="AlphaFoldDB" id="A0A821V5L3"/>
<feature type="region of interest" description="Disordered" evidence="1">
    <location>
        <begin position="58"/>
        <end position="91"/>
    </location>
</feature>
<sequence>MNCVWRQSVQKCGRLAYIKNNVVNLPVNFVKFCSFQQSLPKTLNTAPCAFYNVIRHKSKKQRDYDSDEEEFDEGDHSLSKDSKLMELQEIR</sequence>
<proteinExistence type="predicted"/>
<feature type="compositionally biased region" description="Basic and acidic residues" evidence="1">
    <location>
        <begin position="74"/>
        <end position="91"/>
    </location>
</feature>
<evidence type="ECO:0000313" key="3">
    <source>
        <dbReference type="Proteomes" id="UP000663880"/>
    </source>
</evidence>
<evidence type="ECO:0000256" key="1">
    <source>
        <dbReference type="SAM" id="MobiDB-lite"/>
    </source>
</evidence>
<organism evidence="2 3">
    <name type="scientific">Pieris macdunnoughi</name>
    <dbReference type="NCBI Taxonomy" id="345717"/>
    <lineage>
        <taxon>Eukaryota</taxon>
        <taxon>Metazoa</taxon>
        <taxon>Ecdysozoa</taxon>
        <taxon>Arthropoda</taxon>
        <taxon>Hexapoda</taxon>
        <taxon>Insecta</taxon>
        <taxon>Pterygota</taxon>
        <taxon>Neoptera</taxon>
        <taxon>Endopterygota</taxon>
        <taxon>Lepidoptera</taxon>
        <taxon>Glossata</taxon>
        <taxon>Ditrysia</taxon>
        <taxon>Papilionoidea</taxon>
        <taxon>Pieridae</taxon>
        <taxon>Pierinae</taxon>
        <taxon>Pieris</taxon>
    </lineage>
</organism>
<dbReference type="Proteomes" id="UP000663880">
    <property type="component" value="Unassembled WGS sequence"/>
</dbReference>
<accession>A0A821V5L3</accession>
<reference evidence="2" key="1">
    <citation type="submission" date="2021-02" db="EMBL/GenBank/DDBJ databases">
        <authorList>
            <person name="Steward A R."/>
        </authorList>
    </citation>
    <scope>NUCLEOTIDE SEQUENCE</scope>
</reference>
<dbReference type="EMBL" id="CAJOBZ010000037">
    <property type="protein sequence ID" value="CAF4901032.1"/>
    <property type="molecule type" value="Genomic_DNA"/>
</dbReference>
<gene>
    <name evidence="2" type="ORF">PMACD_LOCUS11288</name>
</gene>
<comment type="caution">
    <text evidence="2">The sequence shown here is derived from an EMBL/GenBank/DDBJ whole genome shotgun (WGS) entry which is preliminary data.</text>
</comment>
<keyword evidence="3" id="KW-1185">Reference proteome</keyword>
<evidence type="ECO:0000313" key="2">
    <source>
        <dbReference type="EMBL" id="CAF4901032.1"/>
    </source>
</evidence>
<name>A0A821V5L3_9NEOP</name>